<evidence type="ECO:0000313" key="1">
    <source>
        <dbReference type="EMBL" id="MFC5646551.1"/>
    </source>
</evidence>
<dbReference type="InterPro" id="IPR049249">
    <property type="entry name" value="DUF6882"/>
</dbReference>
<evidence type="ECO:0000313" key="2">
    <source>
        <dbReference type="Proteomes" id="UP001596066"/>
    </source>
</evidence>
<organism evidence="1 2">
    <name type="scientific">Kitasatospora cinereorecta</name>
    <dbReference type="NCBI Taxonomy" id="285560"/>
    <lineage>
        <taxon>Bacteria</taxon>
        <taxon>Bacillati</taxon>
        <taxon>Actinomycetota</taxon>
        <taxon>Actinomycetes</taxon>
        <taxon>Kitasatosporales</taxon>
        <taxon>Streptomycetaceae</taxon>
        <taxon>Kitasatospora</taxon>
    </lineage>
</organism>
<gene>
    <name evidence="1" type="ORF">ACFPZF_35085</name>
</gene>
<dbReference type="Pfam" id="PF21813">
    <property type="entry name" value="DUF6882"/>
    <property type="match status" value="1"/>
</dbReference>
<accession>A0ABW0VLI1</accession>
<protein>
    <submittedName>
        <fullName evidence="1">DUF6882 domain-containing protein</fullName>
    </submittedName>
</protein>
<proteinExistence type="predicted"/>
<name>A0ABW0VLI1_9ACTN</name>
<dbReference type="EMBL" id="JBHSOC010000104">
    <property type="protein sequence ID" value="MFC5646551.1"/>
    <property type="molecule type" value="Genomic_DNA"/>
</dbReference>
<comment type="caution">
    <text evidence="1">The sequence shown here is derived from an EMBL/GenBank/DDBJ whole genome shotgun (WGS) entry which is preliminary data.</text>
</comment>
<dbReference type="RefSeq" id="WP_346146564.1">
    <property type="nucleotide sequence ID" value="NZ_BAAAUA010000028.1"/>
</dbReference>
<sequence>MRLFKRPTGAARTGRGPSELAALLREGEEMVAHLAEAHSGWGLGTADRWDLDQATGLLTWTFPDRTATAPAQILGTHNAAAGSWLWAWANPSILPELSRDSRTVRDWAQHRGHTALTEPKVDADQEHAATLAALALPITRAGGFYRGTGAAAVPYLTFGTVTLTRRDEPPTTFRVATDD</sequence>
<dbReference type="Proteomes" id="UP001596066">
    <property type="component" value="Unassembled WGS sequence"/>
</dbReference>
<reference evidence="2" key="1">
    <citation type="journal article" date="2019" name="Int. J. Syst. Evol. Microbiol.">
        <title>The Global Catalogue of Microorganisms (GCM) 10K type strain sequencing project: providing services to taxonomists for standard genome sequencing and annotation.</title>
        <authorList>
            <consortium name="The Broad Institute Genomics Platform"/>
            <consortium name="The Broad Institute Genome Sequencing Center for Infectious Disease"/>
            <person name="Wu L."/>
            <person name="Ma J."/>
        </authorList>
    </citation>
    <scope>NUCLEOTIDE SEQUENCE [LARGE SCALE GENOMIC DNA]</scope>
    <source>
        <strain evidence="2">CGMCC 4.1622</strain>
    </source>
</reference>
<keyword evidence="2" id="KW-1185">Reference proteome</keyword>